<keyword evidence="3" id="KW-1185">Reference proteome</keyword>
<sequence length="99" mass="11503">MVDVFDDTQCSLGEGPLWHPERKQFFWFDINAHRLYSRTDAGRQVWQFDAPVSAAGWVDRDRLLIASDTELFLFNVEDGGRTYTLRVDATGQEEHRVIL</sequence>
<evidence type="ECO:0000313" key="2">
    <source>
        <dbReference type="EMBL" id="GGE58216.1"/>
    </source>
</evidence>
<proteinExistence type="predicted"/>
<dbReference type="RefSeq" id="WP_095594608.1">
    <property type="nucleotide sequence ID" value="NZ_BMKN01000002.1"/>
</dbReference>
<dbReference type="Pfam" id="PF08450">
    <property type="entry name" value="SGL"/>
    <property type="match status" value="1"/>
</dbReference>
<dbReference type="InterPro" id="IPR013658">
    <property type="entry name" value="SGL"/>
</dbReference>
<dbReference type="SUPFAM" id="SSF63829">
    <property type="entry name" value="Calcium-dependent phosphotriesterase"/>
    <property type="match status" value="1"/>
</dbReference>
<accession>A0A917EKU4</accession>
<comment type="caution">
    <text evidence="2">The sequence shown here is derived from an EMBL/GenBank/DDBJ whole genome shotgun (WGS) entry which is preliminary data.</text>
</comment>
<dbReference type="Proteomes" id="UP000606730">
    <property type="component" value="Unassembled WGS sequence"/>
</dbReference>
<reference evidence="2" key="1">
    <citation type="journal article" date="2014" name="Int. J. Syst. Evol. Microbiol.">
        <title>Complete genome sequence of Corynebacterium casei LMG S-19264T (=DSM 44701T), isolated from a smear-ripened cheese.</title>
        <authorList>
            <consortium name="US DOE Joint Genome Institute (JGI-PGF)"/>
            <person name="Walter F."/>
            <person name="Albersmeier A."/>
            <person name="Kalinowski J."/>
            <person name="Ruckert C."/>
        </authorList>
    </citation>
    <scope>NUCLEOTIDE SEQUENCE</scope>
    <source>
        <strain evidence="2">CGMCC 1.16012</strain>
    </source>
</reference>
<dbReference type="OrthoDB" id="2633250at2"/>
<protein>
    <recommendedName>
        <fullName evidence="1">SMP-30/Gluconolactonase/LRE-like region domain-containing protein</fullName>
    </recommendedName>
</protein>
<feature type="domain" description="SMP-30/Gluconolactonase/LRE-like region" evidence="1">
    <location>
        <begin position="12"/>
        <end position="93"/>
    </location>
</feature>
<evidence type="ECO:0000313" key="3">
    <source>
        <dbReference type="Proteomes" id="UP000606730"/>
    </source>
</evidence>
<gene>
    <name evidence="2" type="ORF">GCM10011517_27380</name>
</gene>
<dbReference type="AlphaFoldDB" id="A0A917EKU4"/>
<dbReference type="EMBL" id="BMKN01000002">
    <property type="protein sequence ID" value="GGE58216.1"/>
    <property type="molecule type" value="Genomic_DNA"/>
</dbReference>
<evidence type="ECO:0000259" key="1">
    <source>
        <dbReference type="Pfam" id="PF08450"/>
    </source>
</evidence>
<dbReference type="InterPro" id="IPR011042">
    <property type="entry name" value="6-blade_b-propeller_TolB-like"/>
</dbReference>
<name>A0A917EKU4_9RHOB</name>
<dbReference type="Gene3D" id="2.120.10.30">
    <property type="entry name" value="TolB, C-terminal domain"/>
    <property type="match status" value="1"/>
</dbReference>
<reference evidence="2" key="2">
    <citation type="submission" date="2020-09" db="EMBL/GenBank/DDBJ databases">
        <authorList>
            <person name="Sun Q."/>
            <person name="Zhou Y."/>
        </authorList>
    </citation>
    <scope>NUCLEOTIDE SEQUENCE</scope>
    <source>
        <strain evidence="2">CGMCC 1.16012</strain>
    </source>
</reference>
<organism evidence="2 3">
    <name type="scientific">Actibacterium pelagium</name>
    <dbReference type="NCBI Taxonomy" id="2029103"/>
    <lineage>
        <taxon>Bacteria</taxon>
        <taxon>Pseudomonadati</taxon>
        <taxon>Pseudomonadota</taxon>
        <taxon>Alphaproteobacteria</taxon>
        <taxon>Rhodobacterales</taxon>
        <taxon>Roseobacteraceae</taxon>
        <taxon>Actibacterium</taxon>
    </lineage>
</organism>